<accession>A0A3A6PW86</accession>
<dbReference type="RefSeq" id="WP_120101921.1">
    <property type="nucleotide sequence ID" value="NZ_QKNY01000006.1"/>
</dbReference>
<dbReference type="InterPro" id="IPR037401">
    <property type="entry name" value="SnoaL-like"/>
</dbReference>
<feature type="domain" description="SnoaL-like" evidence="1">
    <location>
        <begin position="7"/>
        <end position="103"/>
    </location>
</feature>
<proteinExistence type="predicted"/>
<sequence>MDRDSRVRAYYQRLDDGEYAELESLLHPTFVQRRPDRTFEDRASFLEFMRSERPLTETTHKLTTVCASEGGRAASGHLLDANGDELFAFIDVFEFGPDGRLTQLTTYV</sequence>
<evidence type="ECO:0000259" key="1">
    <source>
        <dbReference type="Pfam" id="PF12680"/>
    </source>
</evidence>
<keyword evidence="3" id="KW-1185">Reference proteome</keyword>
<dbReference type="EMBL" id="QKNY01000006">
    <property type="protein sequence ID" value="RJX43943.1"/>
    <property type="molecule type" value="Genomic_DNA"/>
</dbReference>
<gene>
    <name evidence="2" type="ORF">DM826_04480</name>
</gene>
<dbReference type="SUPFAM" id="SSF54427">
    <property type="entry name" value="NTF2-like"/>
    <property type="match status" value="1"/>
</dbReference>
<reference evidence="2 3" key="1">
    <citation type="submission" date="2018-06" db="EMBL/GenBank/DDBJ databases">
        <title>Halonotius sp. F13-13 a new haloarchaeeon isolated from a solar saltern from Isla Cristina, Huelva, Spain.</title>
        <authorList>
            <person name="Duran-Viseras A."/>
            <person name="Sanchez-Porro C."/>
            <person name="Ventosa A."/>
        </authorList>
    </citation>
    <scope>NUCLEOTIDE SEQUENCE [LARGE SCALE GENOMIC DNA]</scope>
    <source>
        <strain evidence="2 3">F13-13</strain>
    </source>
</reference>
<dbReference type="AlphaFoldDB" id="A0A3A6PW86"/>
<evidence type="ECO:0000313" key="2">
    <source>
        <dbReference type="EMBL" id="RJX43943.1"/>
    </source>
</evidence>
<dbReference type="InterPro" id="IPR032710">
    <property type="entry name" value="NTF2-like_dom_sf"/>
</dbReference>
<name>A0A3A6PW86_9EURY</name>
<organism evidence="2 3">
    <name type="scientific">Halonotius aquaticus</name>
    <dbReference type="NCBI Taxonomy" id="2216978"/>
    <lineage>
        <taxon>Archaea</taxon>
        <taxon>Methanobacteriati</taxon>
        <taxon>Methanobacteriota</taxon>
        <taxon>Stenosarchaea group</taxon>
        <taxon>Halobacteria</taxon>
        <taxon>Halobacteriales</taxon>
        <taxon>Haloferacaceae</taxon>
        <taxon>Halonotius</taxon>
    </lineage>
</organism>
<evidence type="ECO:0000313" key="3">
    <source>
        <dbReference type="Proteomes" id="UP000276588"/>
    </source>
</evidence>
<dbReference type="Pfam" id="PF12680">
    <property type="entry name" value="SnoaL_2"/>
    <property type="match status" value="1"/>
</dbReference>
<dbReference type="Gene3D" id="3.10.450.50">
    <property type="match status" value="1"/>
</dbReference>
<protein>
    <recommendedName>
        <fullName evidence="1">SnoaL-like domain-containing protein</fullName>
    </recommendedName>
</protein>
<dbReference type="Proteomes" id="UP000276588">
    <property type="component" value="Unassembled WGS sequence"/>
</dbReference>
<comment type="caution">
    <text evidence="2">The sequence shown here is derived from an EMBL/GenBank/DDBJ whole genome shotgun (WGS) entry which is preliminary data.</text>
</comment>